<dbReference type="Pfam" id="PF01022">
    <property type="entry name" value="HTH_5"/>
    <property type="match status" value="1"/>
</dbReference>
<keyword evidence="3" id="KW-0804">Transcription</keyword>
<keyword evidence="2" id="KW-0238">DNA-binding</keyword>
<dbReference type="InterPro" id="IPR011991">
    <property type="entry name" value="ArsR-like_HTH"/>
</dbReference>
<dbReference type="GO" id="GO:0003700">
    <property type="term" value="F:DNA-binding transcription factor activity"/>
    <property type="evidence" value="ECO:0007669"/>
    <property type="project" value="InterPro"/>
</dbReference>
<evidence type="ECO:0000313" key="6">
    <source>
        <dbReference type="Proteomes" id="UP000270219"/>
    </source>
</evidence>
<dbReference type="InterPro" id="IPR051081">
    <property type="entry name" value="HTH_MetalResp_TranReg"/>
</dbReference>
<feature type="domain" description="HTH arsR-type" evidence="4">
    <location>
        <begin position="259"/>
        <end position="348"/>
    </location>
</feature>
<dbReference type="AlphaFoldDB" id="A0A498DU53"/>
<dbReference type="PROSITE" id="PS50987">
    <property type="entry name" value="HTH_ARSR_2"/>
    <property type="match status" value="1"/>
</dbReference>
<dbReference type="OrthoDB" id="2646147at2"/>
<dbReference type="PANTHER" id="PTHR33154">
    <property type="entry name" value="TRANSCRIPTIONAL REGULATOR, ARSR FAMILY"/>
    <property type="match status" value="1"/>
</dbReference>
<proteinExistence type="predicted"/>
<dbReference type="EMBL" id="RCHR01000001">
    <property type="protein sequence ID" value="RLL48387.1"/>
    <property type="molecule type" value="Genomic_DNA"/>
</dbReference>
<dbReference type="InterPro" id="IPR001845">
    <property type="entry name" value="HTH_ArsR_DNA-bd_dom"/>
</dbReference>
<evidence type="ECO:0000259" key="4">
    <source>
        <dbReference type="PROSITE" id="PS50987"/>
    </source>
</evidence>
<dbReference type="PANTHER" id="PTHR33154:SF18">
    <property type="entry name" value="ARSENICAL RESISTANCE OPERON REPRESSOR"/>
    <property type="match status" value="1"/>
</dbReference>
<name>A0A498DU53_9BACI</name>
<protein>
    <submittedName>
        <fullName evidence="5">ArsR family transcriptional regulator</fullName>
    </submittedName>
</protein>
<comment type="caution">
    <text evidence="5">The sequence shown here is derived from an EMBL/GenBank/DDBJ whole genome shotgun (WGS) entry which is preliminary data.</text>
</comment>
<gene>
    <name evidence="5" type="ORF">D8M04_03750</name>
</gene>
<evidence type="ECO:0000256" key="1">
    <source>
        <dbReference type="ARBA" id="ARBA00023015"/>
    </source>
</evidence>
<dbReference type="SMART" id="SM00418">
    <property type="entry name" value="HTH_ARSR"/>
    <property type="match status" value="1"/>
</dbReference>
<evidence type="ECO:0000256" key="2">
    <source>
        <dbReference type="ARBA" id="ARBA00023125"/>
    </source>
</evidence>
<evidence type="ECO:0000256" key="3">
    <source>
        <dbReference type="ARBA" id="ARBA00023163"/>
    </source>
</evidence>
<accession>A0A498DU53</accession>
<dbReference type="GO" id="GO:0003677">
    <property type="term" value="F:DNA binding"/>
    <property type="evidence" value="ECO:0007669"/>
    <property type="project" value="UniProtKB-KW"/>
</dbReference>
<reference evidence="5 6" key="1">
    <citation type="submission" date="2018-10" db="EMBL/GenBank/DDBJ databases">
        <title>Oceanobacillus sp. YLB-02 draft genome.</title>
        <authorList>
            <person name="Yu L."/>
        </authorList>
    </citation>
    <scope>NUCLEOTIDE SEQUENCE [LARGE SCALE GENOMIC DNA]</scope>
    <source>
        <strain evidence="5 6">YLB-02</strain>
    </source>
</reference>
<dbReference type="InterPro" id="IPR036390">
    <property type="entry name" value="WH_DNA-bd_sf"/>
</dbReference>
<dbReference type="CDD" id="cd00090">
    <property type="entry name" value="HTH_ARSR"/>
    <property type="match status" value="1"/>
</dbReference>
<dbReference type="InterPro" id="IPR036388">
    <property type="entry name" value="WH-like_DNA-bd_sf"/>
</dbReference>
<organism evidence="5 6">
    <name type="scientific">Oceanobacillus piezotolerans</name>
    <dbReference type="NCBI Taxonomy" id="2448030"/>
    <lineage>
        <taxon>Bacteria</taxon>
        <taxon>Bacillati</taxon>
        <taxon>Bacillota</taxon>
        <taxon>Bacilli</taxon>
        <taxon>Bacillales</taxon>
        <taxon>Bacillaceae</taxon>
        <taxon>Oceanobacillus</taxon>
    </lineage>
</organism>
<dbReference type="Gene3D" id="1.10.10.10">
    <property type="entry name" value="Winged helix-like DNA-binding domain superfamily/Winged helix DNA-binding domain"/>
    <property type="match status" value="1"/>
</dbReference>
<keyword evidence="1" id="KW-0805">Transcription regulation</keyword>
<evidence type="ECO:0000313" key="5">
    <source>
        <dbReference type="EMBL" id="RLL48387.1"/>
    </source>
</evidence>
<dbReference type="RefSeq" id="WP_121521533.1">
    <property type="nucleotide sequence ID" value="NZ_RCHR01000001.1"/>
</dbReference>
<keyword evidence="6" id="KW-1185">Reference proteome</keyword>
<sequence length="348" mass="40794">MEILQATSRKRETYEVQFSYSSLWECALGIAAVTNYRLINTLEKPASYWKKLRGSFSGNLNHHLDYVEKNNTWKALLQLLHQHESNTLDEFCKSVNLLEGIKLKFTCLPYIGEKFQHIREKAAEGKENAILELQQITSDNPFFPQYINFISKTDTQKLKDHLIEVMTLWYETVIIPELELTNQILRTDYESKKKMKLKMSPEELVQWATGGINYLPEPSVHKVLLIPQYVYRPWNIEADMEDTKVFYYPVANESLSPNDKYMPNNYLVLKHKALGEEIRLRIVKLLSERDHSLQELTEQLNTGKTTIHHHLKILRAAKLVEIMEGKYSLKANVIEQLFKELEQYIKQS</sequence>
<dbReference type="SUPFAM" id="SSF46785">
    <property type="entry name" value="Winged helix' DNA-binding domain"/>
    <property type="match status" value="1"/>
</dbReference>
<dbReference type="Proteomes" id="UP000270219">
    <property type="component" value="Unassembled WGS sequence"/>
</dbReference>